<accession>A0ABD4RGL3</accession>
<comment type="similarity">
    <text evidence="1">Belongs to the type-I restriction system S methylase family.</text>
</comment>
<keyword evidence="6" id="KW-0540">Nuclease</keyword>
<dbReference type="InterPro" id="IPR052021">
    <property type="entry name" value="Type-I_RS_S_subunit"/>
</dbReference>
<dbReference type="GO" id="GO:0009307">
    <property type="term" value="P:DNA restriction-modification system"/>
    <property type="evidence" value="ECO:0007669"/>
    <property type="project" value="UniProtKB-KW"/>
</dbReference>
<keyword evidence="6" id="KW-0255">Endonuclease</keyword>
<dbReference type="Proteomes" id="UP000775179">
    <property type="component" value="Unassembled WGS sequence"/>
</dbReference>
<dbReference type="EC" id="3.1.21.-" evidence="6"/>
<dbReference type="GO" id="GO:0004519">
    <property type="term" value="F:endonuclease activity"/>
    <property type="evidence" value="ECO:0007669"/>
    <property type="project" value="UniProtKB-KW"/>
</dbReference>
<dbReference type="CDD" id="cd17244">
    <property type="entry name" value="RMtype1_S_Apa101655I-TRD2-CR2_like"/>
    <property type="match status" value="1"/>
</dbReference>
<evidence type="ECO:0000256" key="4">
    <source>
        <dbReference type="SAM" id="Coils"/>
    </source>
</evidence>
<evidence type="ECO:0000256" key="3">
    <source>
        <dbReference type="ARBA" id="ARBA00023125"/>
    </source>
</evidence>
<evidence type="ECO:0000259" key="5">
    <source>
        <dbReference type="Pfam" id="PF01420"/>
    </source>
</evidence>
<organism evidence="6 7">
    <name type="scientific">Clostridium chauvoei</name>
    <dbReference type="NCBI Taxonomy" id="46867"/>
    <lineage>
        <taxon>Bacteria</taxon>
        <taxon>Bacillati</taxon>
        <taxon>Bacillota</taxon>
        <taxon>Clostridia</taxon>
        <taxon>Eubacteriales</taxon>
        <taxon>Clostridiaceae</taxon>
        <taxon>Clostridium</taxon>
    </lineage>
</organism>
<dbReference type="GeneID" id="66302521"/>
<comment type="caution">
    <text evidence="6">The sequence shown here is derived from an EMBL/GenBank/DDBJ whole genome shotgun (WGS) entry which is preliminary data.</text>
</comment>
<keyword evidence="4" id="KW-0175">Coiled coil</keyword>
<gene>
    <name evidence="6" type="ORF">K4H94_04410</name>
</gene>
<dbReference type="CDD" id="cd17282">
    <property type="entry name" value="RMtype1_S_Eco16444ORF1681_TRD1-CR1_like"/>
    <property type="match status" value="1"/>
</dbReference>
<dbReference type="Pfam" id="PF01420">
    <property type="entry name" value="Methylase_S"/>
    <property type="match status" value="2"/>
</dbReference>
<dbReference type="EMBL" id="JAIFTX010000007">
    <property type="protein sequence ID" value="MBX7290290.1"/>
    <property type="molecule type" value="Genomic_DNA"/>
</dbReference>
<evidence type="ECO:0000313" key="6">
    <source>
        <dbReference type="EMBL" id="MBX7290290.1"/>
    </source>
</evidence>
<protein>
    <submittedName>
        <fullName evidence="6">Restriction endonuclease subunit S</fullName>
        <ecNumber evidence="6">3.1.21.-</ecNumber>
    </submittedName>
</protein>
<feature type="domain" description="Type I restriction modification DNA specificity" evidence="5">
    <location>
        <begin position="190"/>
        <end position="363"/>
    </location>
</feature>
<keyword evidence="3" id="KW-0238">DNA-binding</keyword>
<evidence type="ECO:0000256" key="2">
    <source>
        <dbReference type="ARBA" id="ARBA00022747"/>
    </source>
</evidence>
<dbReference type="Gene3D" id="1.10.287.1120">
    <property type="entry name" value="Bipartite methylase S protein"/>
    <property type="match status" value="1"/>
</dbReference>
<keyword evidence="2" id="KW-0680">Restriction system</keyword>
<dbReference type="SUPFAM" id="SSF116734">
    <property type="entry name" value="DNA methylase specificity domain"/>
    <property type="match status" value="2"/>
</dbReference>
<reference evidence="6 7" key="1">
    <citation type="submission" date="2021-08" db="EMBL/GenBank/DDBJ databases">
        <title>Genome sequence analysis of Clostridium chauvoei strains of European origin and evaluation of typing options for outbreak investigations.</title>
        <authorList>
            <person name="Abdel-Glil M."/>
            <person name="Thomas P."/>
            <person name="Seyboldt C."/>
        </authorList>
    </citation>
    <scope>NUCLEOTIDE SEQUENCE [LARGE SCALE GENOMIC DNA]</scope>
    <source>
        <strain evidence="6 7">S0260-09</strain>
    </source>
</reference>
<dbReference type="InterPro" id="IPR000055">
    <property type="entry name" value="Restrct_endonuc_typeI_TRD"/>
</dbReference>
<feature type="coiled-coil region" evidence="4">
    <location>
        <begin position="347"/>
        <end position="374"/>
    </location>
</feature>
<feature type="domain" description="Type I restriction modification DNA specificity" evidence="5">
    <location>
        <begin position="2"/>
        <end position="168"/>
    </location>
</feature>
<name>A0ABD4RGL3_9CLOT</name>
<dbReference type="PANTHER" id="PTHR30408">
    <property type="entry name" value="TYPE-1 RESTRICTION ENZYME ECOKI SPECIFICITY PROTEIN"/>
    <property type="match status" value="1"/>
</dbReference>
<dbReference type="GO" id="GO:0003677">
    <property type="term" value="F:DNA binding"/>
    <property type="evidence" value="ECO:0007669"/>
    <property type="project" value="UniProtKB-KW"/>
</dbReference>
<evidence type="ECO:0000313" key="7">
    <source>
        <dbReference type="Proteomes" id="UP000775179"/>
    </source>
</evidence>
<evidence type="ECO:0000256" key="1">
    <source>
        <dbReference type="ARBA" id="ARBA00010923"/>
    </source>
</evidence>
<dbReference type="KEGG" id="cchv:BTM20_11610"/>
<dbReference type="PANTHER" id="PTHR30408:SF12">
    <property type="entry name" value="TYPE I RESTRICTION ENZYME MJAVIII SPECIFICITY SUBUNIT"/>
    <property type="match status" value="1"/>
</dbReference>
<dbReference type="GO" id="GO:0016787">
    <property type="term" value="F:hydrolase activity"/>
    <property type="evidence" value="ECO:0007669"/>
    <property type="project" value="UniProtKB-KW"/>
</dbReference>
<dbReference type="RefSeq" id="WP_021876509.1">
    <property type="nucleotide sequence ID" value="NZ_CP018630.1"/>
</dbReference>
<proteinExistence type="inferred from homology"/>
<dbReference type="Gene3D" id="3.90.220.20">
    <property type="entry name" value="DNA methylase specificity domains"/>
    <property type="match status" value="2"/>
</dbReference>
<sequence>MEYKKLNELCEINIGKTPSRSKSQYWGEGINWLSISDLKDKFIRKTREQITNEAISECNMKIVPKDTVVMSFKLSIGKTAILKEDMYTNEAIANFPIKNKELFPEYLYYAIKTLNFDNTDRAVMGATLNKTKLNQLRIPYCKLEEQKKIVEILDKAQELIDKRKEQIQALDELVKSQFIEMFGDPVTNSKGWEKVSLNELGELSRGKSKHRPRNAPELLGGPYPLVQTGDIANAGIYLKEYTQTYSEFGLKQSKMWNKGTLCITIAANIAKTSILTFDACFPDSVVAFIPNEKTNNMFIQFWMSFLQKILEDSAPESAQKNINLKILSEQKVIVPPIELQNQFADFVEQVDKLKFEMENSLKELEDNFNSLMQKAFNGELFSE</sequence>
<dbReference type="AlphaFoldDB" id="A0ABD4RGL3"/>
<keyword evidence="6" id="KW-0378">Hydrolase</keyword>
<dbReference type="InterPro" id="IPR044946">
    <property type="entry name" value="Restrct_endonuc_typeI_TRD_sf"/>
</dbReference>